<dbReference type="GO" id="GO:0004477">
    <property type="term" value="F:methenyltetrahydrofolate cyclohydrolase activity"/>
    <property type="evidence" value="ECO:0007669"/>
    <property type="project" value="UniProtKB-UniRule"/>
</dbReference>
<evidence type="ECO:0000256" key="2">
    <source>
        <dbReference type="ARBA" id="ARBA00011738"/>
    </source>
</evidence>
<dbReference type="GO" id="GO:0009086">
    <property type="term" value="P:methionine biosynthetic process"/>
    <property type="evidence" value="ECO:0007669"/>
    <property type="project" value="UniProtKB-KW"/>
</dbReference>
<dbReference type="Pfam" id="PF02882">
    <property type="entry name" value="THF_DHG_CYH_C"/>
    <property type="match status" value="1"/>
</dbReference>
<dbReference type="AlphaFoldDB" id="A0A0F4LVS4"/>
<evidence type="ECO:0000259" key="13">
    <source>
        <dbReference type="Pfam" id="PF00763"/>
    </source>
</evidence>
<dbReference type="GO" id="GO:0004488">
    <property type="term" value="F:methylenetetrahydrofolate dehydrogenase (NADP+) activity"/>
    <property type="evidence" value="ECO:0007669"/>
    <property type="project" value="UniProtKB-UniRule"/>
</dbReference>
<feature type="domain" description="Tetrahydrofolate dehydrogenase/cyclohydrolase NAD(P)-binding" evidence="14">
    <location>
        <begin position="139"/>
        <end position="281"/>
    </location>
</feature>
<feature type="binding site" evidence="12">
    <location>
        <begin position="165"/>
        <end position="167"/>
    </location>
    <ligand>
        <name>NADP(+)</name>
        <dbReference type="ChEBI" id="CHEBI:58349"/>
    </ligand>
</feature>
<keyword evidence="4 12" id="KW-0028">Amino-acid biosynthesis</keyword>
<dbReference type="PROSITE" id="PS00766">
    <property type="entry name" value="THF_DHG_CYH_1"/>
    <property type="match status" value="1"/>
</dbReference>
<dbReference type="PATRIC" id="fig|1218492.5.peg.799"/>
<evidence type="ECO:0000259" key="14">
    <source>
        <dbReference type="Pfam" id="PF02882"/>
    </source>
</evidence>
<evidence type="ECO:0000256" key="6">
    <source>
        <dbReference type="ARBA" id="ARBA00022801"/>
    </source>
</evidence>
<feature type="domain" description="Tetrahydrofolate dehydrogenase/cyclohydrolase catalytic" evidence="13">
    <location>
        <begin position="6"/>
        <end position="120"/>
    </location>
</feature>
<dbReference type="SUPFAM" id="SSF51735">
    <property type="entry name" value="NAD(P)-binding Rossmann-fold domains"/>
    <property type="match status" value="1"/>
</dbReference>
<evidence type="ECO:0000256" key="5">
    <source>
        <dbReference type="ARBA" id="ARBA00022755"/>
    </source>
</evidence>
<dbReference type="Gene3D" id="3.40.50.10860">
    <property type="entry name" value="Leucine Dehydrogenase, chain A, domain 1"/>
    <property type="match status" value="1"/>
</dbReference>
<comment type="function">
    <text evidence="12">Catalyzes the oxidation of 5,10-methylenetetrahydrofolate to 5,10-methenyltetrahydrofolate and then the hydrolysis of 5,10-methenyltetrahydrofolate to 10-formyltetrahydrofolate.</text>
</comment>
<gene>
    <name evidence="12 15" type="primary">folD</name>
    <name evidence="15" type="ORF">JG30_06630</name>
</gene>
<name>A0A0F4LVS4_9LACO</name>
<keyword evidence="8 12" id="KW-0560">Oxidoreductase</keyword>
<dbReference type="SUPFAM" id="SSF53223">
    <property type="entry name" value="Aminoacid dehydrogenase-like, N-terminal domain"/>
    <property type="match status" value="1"/>
</dbReference>
<dbReference type="PRINTS" id="PR00085">
    <property type="entry name" value="THFDHDRGNASE"/>
</dbReference>
<dbReference type="InterPro" id="IPR000672">
    <property type="entry name" value="THF_DH/CycHdrlase"/>
</dbReference>
<accession>A0A0F4LVS4</accession>
<dbReference type="InterPro" id="IPR046346">
    <property type="entry name" value="Aminoacid_DH-like_N_sf"/>
</dbReference>
<dbReference type="EMBL" id="JXJQ01000006">
    <property type="protein sequence ID" value="KJY62448.1"/>
    <property type="molecule type" value="Genomic_DNA"/>
</dbReference>
<dbReference type="NCBIfam" id="NF010783">
    <property type="entry name" value="PRK14186.1"/>
    <property type="match status" value="1"/>
</dbReference>
<dbReference type="Pfam" id="PF00763">
    <property type="entry name" value="THF_DHG_CYH"/>
    <property type="match status" value="1"/>
</dbReference>
<dbReference type="InterPro" id="IPR036291">
    <property type="entry name" value="NAD(P)-bd_dom_sf"/>
</dbReference>
<dbReference type="FunFam" id="3.40.50.720:FF:000094">
    <property type="entry name" value="Bifunctional protein FolD"/>
    <property type="match status" value="1"/>
</dbReference>
<dbReference type="CDD" id="cd01080">
    <property type="entry name" value="NAD_bind_m-THF_DH_Cyclohyd"/>
    <property type="match status" value="1"/>
</dbReference>
<evidence type="ECO:0000313" key="15">
    <source>
        <dbReference type="EMBL" id="KJY62448.1"/>
    </source>
</evidence>
<keyword evidence="9 12" id="KW-0368">Histidine biosynthesis</keyword>
<dbReference type="HOGENOM" id="CLU_034045_2_1_9"/>
<dbReference type="Gene3D" id="3.40.50.720">
    <property type="entry name" value="NAD(P)-binding Rossmann-like Domain"/>
    <property type="match status" value="1"/>
</dbReference>
<dbReference type="FunFam" id="3.40.50.10860:FF:000005">
    <property type="entry name" value="C-1-tetrahydrofolate synthase, cytoplasmic, putative"/>
    <property type="match status" value="1"/>
</dbReference>
<evidence type="ECO:0000256" key="10">
    <source>
        <dbReference type="ARBA" id="ARBA00023167"/>
    </source>
</evidence>
<proteinExistence type="inferred from homology"/>
<dbReference type="PROSITE" id="PS00767">
    <property type="entry name" value="THF_DHG_CYH_2"/>
    <property type="match status" value="1"/>
</dbReference>
<comment type="pathway">
    <text evidence="1 12">One-carbon metabolism; tetrahydrofolate interconversion.</text>
</comment>
<comment type="caution">
    <text evidence="12">Lacks conserved residue(s) required for the propagation of feature annotation.</text>
</comment>
<dbReference type="InterPro" id="IPR020631">
    <property type="entry name" value="THF_DH/CycHdrlase_NAD-bd_dom"/>
</dbReference>
<evidence type="ECO:0000256" key="9">
    <source>
        <dbReference type="ARBA" id="ARBA00023102"/>
    </source>
</evidence>
<dbReference type="GO" id="GO:0035999">
    <property type="term" value="P:tetrahydrofolate interconversion"/>
    <property type="evidence" value="ECO:0007669"/>
    <property type="project" value="UniProtKB-UniRule"/>
</dbReference>
<evidence type="ECO:0000256" key="11">
    <source>
        <dbReference type="ARBA" id="ARBA00023268"/>
    </source>
</evidence>
<dbReference type="EC" id="1.5.1.5" evidence="12"/>
<keyword evidence="3 12" id="KW-0554">One-carbon metabolism</keyword>
<protein>
    <recommendedName>
        <fullName evidence="12">Bifunctional protein FolD</fullName>
    </recommendedName>
    <domain>
        <recommendedName>
            <fullName evidence="12">Methylenetetrahydrofolate dehydrogenase</fullName>
            <ecNumber evidence="12">1.5.1.5</ecNumber>
        </recommendedName>
    </domain>
    <domain>
        <recommendedName>
            <fullName evidence="12">Methenyltetrahydrofolate cyclohydrolase</fullName>
            <ecNumber evidence="12">3.5.4.9</ecNumber>
        </recommendedName>
    </domain>
</protein>
<evidence type="ECO:0000256" key="7">
    <source>
        <dbReference type="ARBA" id="ARBA00022857"/>
    </source>
</evidence>
<dbReference type="RefSeq" id="WP_046316159.1">
    <property type="nucleotide sequence ID" value="NZ_JBHSZT010000001.1"/>
</dbReference>
<dbReference type="PANTHER" id="PTHR48099:SF5">
    <property type="entry name" value="C-1-TETRAHYDROFOLATE SYNTHASE, CYTOPLASMIC"/>
    <property type="match status" value="1"/>
</dbReference>
<dbReference type="UniPathway" id="UPA00193"/>
<evidence type="ECO:0000256" key="12">
    <source>
        <dbReference type="HAMAP-Rule" id="MF_01576"/>
    </source>
</evidence>
<dbReference type="STRING" id="1218492.JG30_06630"/>
<evidence type="ECO:0000256" key="4">
    <source>
        <dbReference type="ARBA" id="ARBA00022605"/>
    </source>
</evidence>
<dbReference type="GO" id="GO:0006164">
    <property type="term" value="P:purine nucleotide biosynthetic process"/>
    <property type="evidence" value="ECO:0007669"/>
    <property type="project" value="UniProtKB-KW"/>
</dbReference>
<dbReference type="GO" id="GO:0005829">
    <property type="term" value="C:cytosol"/>
    <property type="evidence" value="ECO:0007669"/>
    <property type="project" value="TreeGrafter"/>
</dbReference>
<dbReference type="EC" id="3.5.4.9" evidence="12"/>
<comment type="caution">
    <text evidence="15">The sequence shown here is derived from an EMBL/GenBank/DDBJ whole genome shotgun (WGS) entry which is preliminary data.</text>
</comment>
<comment type="catalytic activity">
    <reaction evidence="12">
        <text>(6R)-5,10-methylene-5,6,7,8-tetrahydrofolate + NADP(+) = (6R)-5,10-methenyltetrahydrofolate + NADPH</text>
        <dbReference type="Rhea" id="RHEA:22812"/>
        <dbReference type="ChEBI" id="CHEBI:15636"/>
        <dbReference type="ChEBI" id="CHEBI:57455"/>
        <dbReference type="ChEBI" id="CHEBI:57783"/>
        <dbReference type="ChEBI" id="CHEBI:58349"/>
        <dbReference type="EC" id="1.5.1.5"/>
    </reaction>
</comment>
<keyword evidence="6 12" id="KW-0378">Hydrolase</keyword>
<keyword evidence="7 12" id="KW-0521">NADP</keyword>
<keyword evidence="5 12" id="KW-0658">Purine biosynthesis</keyword>
<evidence type="ECO:0000313" key="16">
    <source>
        <dbReference type="Proteomes" id="UP000033558"/>
    </source>
</evidence>
<comment type="subunit">
    <text evidence="2 12">Homodimer.</text>
</comment>
<dbReference type="OrthoDB" id="9803580at2"/>
<comment type="similarity">
    <text evidence="12">Belongs to the tetrahydrofolate dehydrogenase/cyclohydrolase family.</text>
</comment>
<evidence type="ECO:0000256" key="1">
    <source>
        <dbReference type="ARBA" id="ARBA00004777"/>
    </source>
</evidence>
<dbReference type="PANTHER" id="PTHR48099">
    <property type="entry name" value="C-1-TETRAHYDROFOLATE SYNTHASE, CYTOPLASMIC-RELATED"/>
    <property type="match status" value="1"/>
</dbReference>
<comment type="catalytic activity">
    <reaction evidence="12">
        <text>(6R)-5,10-methenyltetrahydrofolate + H2O = (6R)-10-formyltetrahydrofolate + H(+)</text>
        <dbReference type="Rhea" id="RHEA:23700"/>
        <dbReference type="ChEBI" id="CHEBI:15377"/>
        <dbReference type="ChEBI" id="CHEBI:15378"/>
        <dbReference type="ChEBI" id="CHEBI:57455"/>
        <dbReference type="ChEBI" id="CHEBI:195366"/>
        <dbReference type="EC" id="3.5.4.9"/>
    </reaction>
</comment>
<reference evidence="15 16" key="1">
    <citation type="submission" date="2015-01" db="EMBL/GenBank/DDBJ databases">
        <title>Comparative genomics of the lactic acid bacteria isolated from the honey bee gut.</title>
        <authorList>
            <person name="Ellegaard K.M."/>
            <person name="Tamarit D."/>
            <person name="Javelind E."/>
            <person name="Olofsson T."/>
            <person name="Andersson S.G."/>
            <person name="Vasquez A."/>
        </authorList>
    </citation>
    <scope>NUCLEOTIDE SEQUENCE [LARGE SCALE GENOMIC DNA]</scope>
    <source>
        <strain evidence="15 16">Bin4</strain>
    </source>
</reference>
<dbReference type="InterPro" id="IPR020630">
    <property type="entry name" value="THF_DH/CycHdrlase_cat_dom"/>
</dbReference>
<keyword evidence="10 12" id="KW-0486">Methionine biosynthesis</keyword>
<evidence type="ECO:0000256" key="3">
    <source>
        <dbReference type="ARBA" id="ARBA00022563"/>
    </source>
</evidence>
<dbReference type="HAMAP" id="MF_01576">
    <property type="entry name" value="THF_DHG_CYH"/>
    <property type="match status" value="1"/>
</dbReference>
<dbReference type="InterPro" id="IPR020867">
    <property type="entry name" value="THF_DH/CycHdrlase_CS"/>
</dbReference>
<keyword evidence="16" id="KW-1185">Reference proteome</keyword>
<organism evidence="15 16">
    <name type="scientific">Bombilactobacillus mellifer</name>
    <dbReference type="NCBI Taxonomy" id="1218492"/>
    <lineage>
        <taxon>Bacteria</taxon>
        <taxon>Bacillati</taxon>
        <taxon>Bacillota</taxon>
        <taxon>Bacilli</taxon>
        <taxon>Lactobacillales</taxon>
        <taxon>Lactobacillaceae</taxon>
        <taxon>Bombilactobacillus</taxon>
    </lineage>
</organism>
<sequence length="287" mass="30777">MSAIIMSGTQVAQQADAEFQQRIQHLKQRQITPGLAVVLIGDDPASAIYVRNKQRRAQKLGINYQLHHLAASVTQAELLTLIQQLNQDPDVDGVMVQMPVPPQIDATTVMNTIDPDKDVDGFSVVNVGRLWSGESGNFPGTPRGIMRLLAAYQIHLAGQQAVVIGRSNIVGKPMASLLLRANATVTVAHSKTRNLAAIARQADILIVAIGQPEMITAQYVKPGATVIDVGMNHNAQGKLVGDVQFADVQEIAGFITPVPGGVGPMTITGLLDQVITLAEQRAQRDDH</sequence>
<dbReference type="Proteomes" id="UP000033558">
    <property type="component" value="Unassembled WGS sequence"/>
</dbReference>
<keyword evidence="11 12" id="KW-0511">Multifunctional enzyme</keyword>
<evidence type="ECO:0000256" key="8">
    <source>
        <dbReference type="ARBA" id="ARBA00023002"/>
    </source>
</evidence>
<dbReference type="GO" id="GO:0000105">
    <property type="term" value="P:L-histidine biosynthetic process"/>
    <property type="evidence" value="ECO:0007669"/>
    <property type="project" value="UniProtKB-KW"/>
</dbReference>